<evidence type="ECO:0000313" key="1">
    <source>
        <dbReference type="EMBL" id="KAK9088946.1"/>
    </source>
</evidence>
<reference evidence="1 2" key="1">
    <citation type="submission" date="2024-01" db="EMBL/GenBank/DDBJ databases">
        <title>Genome assemblies of Stephania.</title>
        <authorList>
            <person name="Yang L."/>
        </authorList>
    </citation>
    <scope>NUCLEOTIDE SEQUENCE [LARGE SCALE GENOMIC DNA]</scope>
    <source>
        <strain evidence="1">JXDWG</strain>
        <tissue evidence="1">Leaf</tissue>
    </source>
</reference>
<proteinExistence type="predicted"/>
<dbReference type="Proteomes" id="UP001419268">
    <property type="component" value="Unassembled WGS sequence"/>
</dbReference>
<dbReference type="AlphaFoldDB" id="A0AAP0E963"/>
<protein>
    <submittedName>
        <fullName evidence="1">Uncharacterized protein</fullName>
    </submittedName>
</protein>
<keyword evidence="2" id="KW-1185">Reference proteome</keyword>
<evidence type="ECO:0000313" key="2">
    <source>
        <dbReference type="Proteomes" id="UP001419268"/>
    </source>
</evidence>
<organism evidence="1 2">
    <name type="scientific">Stephania cephalantha</name>
    <dbReference type="NCBI Taxonomy" id="152367"/>
    <lineage>
        <taxon>Eukaryota</taxon>
        <taxon>Viridiplantae</taxon>
        <taxon>Streptophyta</taxon>
        <taxon>Embryophyta</taxon>
        <taxon>Tracheophyta</taxon>
        <taxon>Spermatophyta</taxon>
        <taxon>Magnoliopsida</taxon>
        <taxon>Ranunculales</taxon>
        <taxon>Menispermaceae</taxon>
        <taxon>Menispermoideae</taxon>
        <taxon>Cissampelideae</taxon>
        <taxon>Stephania</taxon>
    </lineage>
</organism>
<dbReference type="EMBL" id="JBBNAG010000012">
    <property type="protein sequence ID" value="KAK9088946.1"/>
    <property type="molecule type" value="Genomic_DNA"/>
</dbReference>
<name>A0AAP0E963_9MAGN</name>
<comment type="caution">
    <text evidence="1">The sequence shown here is derived from an EMBL/GenBank/DDBJ whole genome shotgun (WGS) entry which is preliminary data.</text>
</comment>
<accession>A0AAP0E963</accession>
<sequence>MSSYLDVRRYLPIECTLGALIRVCRYFIVARARAGRQVSRPRFGSVDIS</sequence>
<gene>
    <name evidence="1" type="ORF">Scep_028028</name>
</gene>